<feature type="compositionally biased region" description="Polar residues" evidence="1">
    <location>
        <begin position="363"/>
        <end position="372"/>
    </location>
</feature>
<dbReference type="AlphaFoldDB" id="A0A0M3IJE7"/>
<organism evidence="2 3">
    <name type="scientific">Ascaris lumbricoides</name>
    <name type="common">Giant roundworm</name>
    <dbReference type="NCBI Taxonomy" id="6252"/>
    <lineage>
        <taxon>Eukaryota</taxon>
        <taxon>Metazoa</taxon>
        <taxon>Ecdysozoa</taxon>
        <taxon>Nematoda</taxon>
        <taxon>Chromadorea</taxon>
        <taxon>Rhabditida</taxon>
        <taxon>Spirurina</taxon>
        <taxon>Ascaridomorpha</taxon>
        <taxon>Ascaridoidea</taxon>
        <taxon>Ascarididae</taxon>
        <taxon>Ascaris</taxon>
    </lineage>
</organism>
<reference evidence="3" key="1">
    <citation type="submission" date="2017-02" db="UniProtKB">
        <authorList>
            <consortium name="WormBaseParasite"/>
        </authorList>
    </citation>
    <scope>IDENTIFICATION</scope>
</reference>
<dbReference type="WBParaSite" id="ALUE_0001876701-mRNA-1">
    <property type="protein sequence ID" value="ALUE_0001876701-mRNA-1"/>
    <property type="gene ID" value="ALUE_0001876701"/>
</dbReference>
<feature type="region of interest" description="Disordered" evidence="1">
    <location>
        <begin position="53"/>
        <end position="130"/>
    </location>
</feature>
<proteinExistence type="predicted"/>
<feature type="compositionally biased region" description="Basic residues" evidence="1">
    <location>
        <begin position="327"/>
        <end position="342"/>
    </location>
</feature>
<feature type="region of interest" description="Disordered" evidence="1">
    <location>
        <begin position="318"/>
        <end position="380"/>
    </location>
</feature>
<evidence type="ECO:0000313" key="3">
    <source>
        <dbReference type="WBParaSite" id="ALUE_0001876701-mRNA-1"/>
    </source>
</evidence>
<sequence length="622" mass="68974">MAPTKGRSKKQQASRKTATSVQLKCASGGKVNKRKITTNPVDVKASFFFQVMAPTKGRSKKQQASRKTATSVQLKCASGSKVNKRKITTNPVDVKAKSIRKTRSQKRNDTEQGTEAAISDSISKRARKGEKKVTEVLSTLKKDDENVADMPRATRRRGKNVEEARPIAAKKERAVRVRDVKSNNAATEARPSFFVYLKRRAKVAEEVPVDDTVREKVRRPARTATKETAEQIVKISIPRSTRMRTNVVAAINAGPKKKRKEATNTEEVIDKPFDRAVKTDQIVQKKRKTQKAKRVSVVRGKAPVGDQIEHSLKETESVAVSDGVKTSAKKPSAKKIVRRRTRKKEDAQPISVQDPISEKQVEESLTANSGLESNAKESRMGNAVEFQARTKEGMSPIAEQNAATKGQAEESMVADVGLESSAMKSTTRSAIEPQIRTKEGTSPIAEQDAAFEAQVKVGYRVQVSSEVGGEDIYYKGRLLVDHKKMVTKLENVRSEASDSDSCRFVCETPGKSLSVEVEESMTATAIVAGMQGDAFISQEQLMECKEGIPKEVLNDEPDVEILTDERNEIRDDVDISIPSDVCFSLVISMCEYYAIRIKILGRLFMLFYCYHCNFIEGICCLR</sequence>
<accession>A0A0M3IJE7</accession>
<evidence type="ECO:0000256" key="1">
    <source>
        <dbReference type="SAM" id="MobiDB-lite"/>
    </source>
</evidence>
<evidence type="ECO:0000313" key="2">
    <source>
        <dbReference type="Proteomes" id="UP000036681"/>
    </source>
</evidence>
<name>A0A0M3IJE7_ASCLU</name>
<feature type="region of interest" description="Disordered" evidence="1">
    <location>
        <begin position="1"/>
        <end position="36"/>
    </location>
</feature>
<feature type="region of interest" description="Disordered" evidence="1">
    <location>
        <begin position="144"/>
        <end position="167"/>
    </location>
</feature>
<keyword evidence="2" id="KW-1185">Reference proteome</keyword>
<dbReference type="Proteomes" id="UP000036681">
    <property type="component" value="Unplaced"/>
</dbReference>
<protein>
    <submittedName>
        <fullName evidence="3">BRCT domain-containing protein</fullName>
    </submittedName>
</protein>
<feature type="compositionally biased region" description="Basic residues" evidence="1">
    <location>
        <begin position="1"/>
        <end position="13"/>
    </location>
</feature>